<proteinExistence type="predicted"/>
<dbReference type="PANTHER" id="PTHR34407:SF1">
    <property type="entry name" value="SGNH HYDROLASE-TYPE ESTERASE DOMAIN-CONTAINING PROTEIN"/>
    <property type="match status" value="1"/>
</dbReference>
<organism evidence="1 2">
    <name type="scientific">Edaphochlamys debaryana</name>
    <dbReference type="NCBI Taxonomy" id="47281"/>
    <lineage>
        <taxon>Eukaryota</taxon>
        <taxon>Viridiplantae</taxon>
        <taxon>Chlorophyta</taxon>
        <taxon>core chlorophytes</taxon>
        <taxon>Chlorophyceae</taxon>
        <taxon>CS clade</taxon>
        <taxon>Chlamydomonadales</taxon>
        <taxon>Chlamydomonadales incertae sedis</taxon>
        <taxon>Edaphochlamys</taxon>
    </lineage>
</organism>
<name>A0A835Y2C3_9CHLO</name>
<evidence type="ECO:0008006" key="3">
    <source>
        <dbReference type="Google" id="ProtNLM"/>
    </source>
</evidence>
<accession>A0A835Y2C3</accession>
<dbReference type="InterPro" id="IPR036514">
    <property type="entry name" value="SGNH_hydro_sf"/>
</dbReference>
<dbReference type="Gene3D" id="3.40.50.1110">
    <property type="entry name" value="SGNH hydrolase"/>
    <property type="match status" value="1"/>
</dbReference>
<dbReference type="CDD" id="cd00229">
    <property type="entry name" value="SGNH_hydrolase"/>
    <property type="match status" value="1"/>
</dbReference>
<protein>
    <recommendedName>
        <fullName evidence="3">SGNH hydrolase-type esterase domain-containing protein</fullName>
    </recommendedName>
</protein>
<dbReference type="Proteomes" id="UP000612055">
    <property type="component" value="Unassembled WGS sequence"/>
</dbReference>
<dbReference type="AlphaFoldDB" id="A0A835Y2C3"/>
<sequence>MLRTKNLGPEHQWNWQRTWSSVEVNRQSVSSVLGTLFTYNFTLPKVQINRGTVYVGGSSRLRRVVRDLLMPNSGRKELKVAVIGGSVSWGQFTSKRGETDWFSTVAKWMIGAFPRVNITARNGCTPGVPTPYMIMCLELSVDPDVDLVFMEYTLNDGLDPNLYPNRVVADTERLVRRILDLPGKPAVVFMHVPTHGMAAYEPRDPNNIGGTEPYKPFYMTAEDAEGALAHYYDVQYLSLRTATYRLAAHLRQPGFRWEDEFVDQHPGDHGHKIMADLAVHLIQRTALGLLFEPLDLEELVSTVESLPPPMYPGNVPPDRTTCSVGDAFKPLVVLAEGFEYINEGTAEKPKPGYVTTTPGSRLRIKVDTDRSGIGSDPNGIVNVYIHHLRSYQHMGCASIECVSGCLCIPIGVNAKSQETWSQVYLSRLSVTQSKECIVQVTVVNHTYSGEHKFKVTGVVVAERAGAGDAIDLMGGDNRAFMLRQHLGEATQVTWTREGRKGGWDEPYKLRSKLPRRSGE</sequence>
<gene>
    <name evidence="1" type="ORF">HYH03_007848</name>
</gene>
<comment type="caution">
    <text evidence="1">The sequence shown here is derived from an EMBL/GenBank/DDBJ whole genome shotgun (WGS) entry which is preliminary data.</text>
</comment>
<reference evidence="1" key="1">
    <citation type="journal article" date="2020" name="bioRxiv">
        <title>Comparative genomics of Chlamydomonas.</title>
        <authorList>
            <person name="Craig R.J."/>
            <person name="Hasan A.R."/>
            <person name="Ness R.W."/>
            <person name="Keightley P.D."/>
        </authorList>
    </citation>
    <scope>NUCLEOTIDE SEQUENCE</scope>
    <source>
        <strain evidence="1">CCAP 11/70</strain>
    </source>
</reference>
<dbReference type="SUPFAM" id="SSF52266">
    <property type="entry name" value="SGNH hydrolase"/>
    <property type="match status" value="1"/>
</dbReference>
<keyword evidence="2" id="KW-1185">Reference proteome</keyword>
<dbReference type="OrthoDB" id="532422at2759"/>
<evidence type="ECO:0000313" key="1">
    <source>
        <dbReference type="EMBL" id="KAG2493912.1"/>
    </source>
</evidence>
<dbReference type="EMBL" id="JAEHOE010000034">
    <property type="protein sequence ID" value="KAG2493912.1"/>
    <property type="molecule type" value="Genomic_DNA"/>
</dbReference>
<evidence type="ECO:0000313" key="2">
    <source>
        <dbReference type="Proteomes" id="UP000612055"/>
    </source>
</evidence>
<dbReference type="PANTHER" id="PTHR34407">
    <property type="entry name" value="EXPRESSED PROTEIN"/>
    <property type="match status" value="1"/>
</dbReference>